<protein>
    <submittedName>
        <fullName evidence="1">Uncharacterized protein</fullName>
    </submittedName>
</protein>
<comment type="caution">
    <text evidence="1">The sequence shown here is derived from an EMBL/GenBank/DDBJ whole genome shotgun (WGS) entry which is preliminary data.</text>
</comment>
<accession>A0A9Q0MXJ5</accession>
<keyword evidence="2" id="KW-1185">Reference proteome</keyword>
<dbReference type="AlphaFoldDB" id="A0A9Q0MXJ5"/>
<reference evidence="1" key="1">
    <citation type="submission" date="2022-07" db="EMBL/GenBank/DDBJ databases">
        <authorList>
            <person name="Trinca V."/>
            <person name="Uliana J.V.C."/>
            <person name="Torres T.T."/>
            <person name="Ward R.J."/>
            <person name="Monesi N."/>
        </authorList>
    </citation>
    <scope>NUCLEOTIDE SEQUENCE</scope>
    <source>
        <strain evidence="1">HSMRA1968</strain>
        <tissue evidence="1">Whole embryos</tissue>
    </source>
</reference>
<gene>
    <name evidence="1" type="ORF">Bhyg_12609</name>
</gene>
<evidence type="ECO:0000313" key="1">
    <source>
        <dbReference type="EMBL" id="KAJ6639862.1"/>
    </source>
</evidence>
<dbReference type="EMBL" id="WJQU01000003">
    <property type="protein sequence ID" value="KAJ6639862.1"/>
    <property type="molecule type" value="Genomic_DNA"/>
</dbReference>
<name>A0A9Q0MXJ5_9DIPT</name>
<dbReference type="Proteomes" id="UP001151699">
    <property type="component" value="Chromosome X"/>
</dbReference>
<organism evidence="1 2">
    <name type="scientific">Pseudolycoriella hygida</name>
    <dbReference type="NCBI Taxonomy" id="35572"/>
    <lineage>
        <taxon>Eukaryota</taxon>
        <taxon>Metazoa</taxon>
        <taxon>Ecdysozoa</taxon>
        <taxon>Arthropoda</taxon>
        <taxon>Hexapoda</taxon>
        <taxon>Insecta</taxon>
        <taxon>Pterygota</taxon>
        <taxon>Neoptera</taxon>
        <taxon>Endopterygota</taxon>
        <taxon>Diptera</taxon>
        <taxon>Nematocera</taxon>
        <taxon>Sciaroidea</taxon>
        <taxon>Sciaridae</taxon>
        <taxon>Pseudolycoriella</taxon>
    </lineage>
</organism>
<sequence length="77" mass="9048">MLKASDSFLFIKMHFVCKSNTQETDCFVCLQCSNVNVVIYNQYVFQQQICNAEYLFGVSASSKIRKHKNINIRRQKF</sequence>
<proteinExistence type="predicted"/>
<evidence type="ECO:0000313" key="2">
    <source>
        <dbReference type="Proteomes" id="UP001151699"/>
    </source>
</evidence>